<evidence type="ECO:0000256" key="2">
    <source>
        <dbReference type="SAM" id="Phobius"/>
    </source>
</evidence>
<dbReference type="InterPro" id="IPR017850">
    <property type="entry name" value="Alkaline_phosphatase_core_sf"/>
</dbReference>
<feature type="region of interest" description="Disordered" evidence="1">
    <location>
        <begin position="155"/>
        <end position="174"/>
    </location>
</feature>
<dbReference type="InterPro" id="IPR017744">
    <property type="entry name" value="BcsG"/>
</dbReference>
<keyword evidence="2" id="KW-0472">Membrane</keyword>
<dbReference type="Pfam" id="PF11658">
    <property type="entry name" value="CBP_BcsG"/>
    <property type="match status" value="1"/>
</dbReference>
<protein>
    <submittedName>
        <fullName evidence="3">Cellulose synthase operon protein YhjU</fullName>
    </submittedName>
</protein>
<organism evidence="3 4">
    <name type="scientific">Azomonas agilis</name>
    <dbReference type="NCBI Taxonomy" id="116849"/>
    <lineage>
        <taxon>Bacteria</taxon>
        <taxon>Pseudomonadati</taxon>
        <taxon>Pseudomonadota</taxon>
        <taxon>Gammaproteobacteria</taxon>
        <taxon>Pseudomonadales</taxon>
        <taxon>Pseudomonadaceae</taxon>
        <taxon>Azomonas</taxon>
    </lineage>
</organism>
<dbReference type="OrthoDB" id="6965261at2"/>
<dbReference type="Proteomes" id="UP000319627">
    <property type="component" value="Unassembled WGS sequence"/>
</dbReference>
<dbReference type="NCBIfam" id="TIGR03368">
    <property type="entry name" value="cellulose_yhjU"/>
    <property type="match status" value="1"/>
</dbReference>
<comment type="caution">
    <text evidence="3">The sequence shown here is derived from an EMBL/GenBank/DDBJ whole genome shotgun (WGS) entry which is preliminary data.</text>
</comment>
<accession>A0A562I026</accession>
<reference evidence="3 4" key="1">
    <citation type="submission" date="2019-07" db="EMBL/GenBank/DDBJ databases">
        <title>Genomic Encyclopedia of Type Strains, Phase I: the one thousand microbial genomes (KMG-I) project.</title>
        <authorList>
            <person name="Kyrpides N."/>
        </authorList>
    </citation>
    <scope>NUCLEOTIDE SEQUENCE [LARGE SCALE GENOMIC DNA]</scope>
    <source>
        <strain evidence="3 4">DSM 375</strain>
    </source>
</reference>
<dbReference type="AlphaFoldDB" id="A0A562I026"/>
<evidence type="ECO:0000256" key="1">
    <source>
        <dbReference type="SAM" id="MobiDB-lite"/>
    </source>
</evidence>
<feature type="transmembrane region" description="Helical" evidence="2">
    <location>
        <begin position="12"/>
        <end position="32"/>
    </location>
</feature>
<dbReference type="EMBL" id="VLKG01000009">
    <property type="protein sequence ID" value="TWH64409.1"/>
    <property type="molecule type" value="Genomic_DNA"/>
</dbReference>
<feature type="transmembrane region" description="Helical" evidence="2">
    <location>
        <begin position="39"/>
        <end position="70"/>
    </location>
</feature>
<evidence type="ECO:0000313" key="3">
    <source>
        <dbReference type="EMBL" id="TWH64409.1"/>
    </source>
</evidence>
<keyword evidence="4" id="KW-1185">Reference proteome</keyword>
<evidence type="ECO:0000313" key="4">
    <source>
        <dbReference type="Proteomes" id="UP000319627"/>
    </source>
</evidence>
<feature type="transmembrane region" description="Helical" evidence="2">
    <location>
        <begin position="103"/>
        <end position="121"/>
    </location>
</feature>
<dbReference type="RefSeq" id="WP_144572057.1">
    <property type="nucleotide sequence ID" value="NZ_VLKG01000009.1"/>
</dbReference>
<feature type="compositionally biased region" description="Low complexity" evidence="1">
    <location>
        <begin position="155"/>
        <end position="168"/>
    </location>
</feature>
<proteinExistence type="predicted"/>
<name>A0A562I026_9GAMM</name>
<dbReference type="Gene3D" id="3.40.720.10">
    <property type="entry name" value="Alkaline Phosphatase, subunit A"/>
    <property type="match status" value="1"/>
</dbReference>
<sequence>MKNSVLSRPELGVWNFYFLLKLALASVGLLNFQPIPNLIFAAALIIPLPWQIAQTLRTVVAIPIGIALFYQDTWFPPFSRLLDNADNIRGFSNEYILELLGRFIHWDWVGLFFVALVAYYFICQWIRLTTLSLVGLFWFSVVSIQPEQPAIASTAASSGTNTTSTQQTKNPDNNTLNQALTNFHRTEASRHTNFPDTAESHLAFDVLVINICSMAWDDLESVGLRDNSLFQQMDIIFDHFNSATSYSGPASIRLLRASCGQLPHQQLYEPANQQCLLFNNLRQLGFTEELMLNHDGQFESYLDNVRKQTEMPPPAIDSKILKRSWISFAGPPLWQDQDVLVKWWQHRINELKTQDRVALFYNTITLHDGNRVLEADGGTRPANYKERASSFINDLVAFIKELQRSKRPVVLVIVPEHGAALHGDTMQISGMRELPTPSITHVPVGVKLINMDTPQQSNPVHVAEPSSYLALSELIARLLRVPSFQESNGFNWQLLTTGLPQTAWVSENQGVVVQEYEGVPYLRIKEQGTWLPYPHRFK</sequence>
<keyword evidence="2" id="KW-1133">Transmembrane helix</keyword>
<keyword evidence="2" id="KW-0812">Transmembrane</keyword>
<gene>
    <name evidence="3" type="ORF">LX59_02357</name>
</gene>